<feature type="region of interest" description="Disordered" evidence="1">
    <location>
        <begin position="193"/>
        <end position="229"/>
    </location>
</feature>
<evidence type="ECO:0000256" key="1">
    <source>
        <dbReference type="SAM" id="MobiDB-lite"/>
    </source>
</evidence>
<dbReference type="EMBL" id="STFF01000009">
    <property type="protein sequence ID" value="THU33584.1"/>
    <property type="molecule type" value="Genomic_DNA"/>
</dbReference>
<protein>
    <submittedName>
        <fullName evidence="2">Uncharacterized protein</fullName>
    </submittedName>
</protein>
<reference evidence="2 3" key="1">
    <citation type="submission" date="2019-04" db="EMBL/GenBank/DDBJ databases">
        <title>Niastella caeni sp. nov., isolated from activated sludge.</title>
        <authorList>
            <person name="Sheng M."/>
        </authorList>
    </citation>
    <scope>NUCLEOTIDE SEQUENCE [LARGE SCALE GENOMIC DNA]</scope>
    <source>
        <strain evidence="2 3">HX-2-15</strain>
    </source>
</reference>
<sequence length="406" mass="45264">MCLITIGQAGNAQQGAINLQKKVVVPANNIKLDSLLRLIKKQTGAKFSINTRKFPASKYIRLKKNTPTIAGLLQEIKQNTGVYYAVLGDHIILLDNPPPAKRKENNAHSPHVSHISKKPSSLPKRSVTNKKVVTPDKNTKQSVIKLPDTANGKPVLVNNPAPVVDTIPVITTIDPVSSQPLAIDTLKPVIDTTANQNTVKNPRQIRKRSTTNNNQPTTTNKSKKEKQPFTRDLFAKPGITVDDLFYFNPTIQLGLPYLYGIASWSSNFNVSMFRYGVGGSVPLSDQWKLHLQLTTGKLLAKWDTAGERYEFKTRLHRAALIGEVKLNSRFSIQFGPVLNIMKLTFYRNGEMKAPGFTAAFVDQRFDLLKPIYTIKDTYSVNAAQSTKSWIGFQAGIFYNINFFDPK</sequence>
<evidence type="ECO:0000313" key="2">
    <source>
        <dbReference type="EMBL" id="THU33584.1"/>
    </source>
</evidence>
<gene>
    <name evidence="2" type="ORF">FAM09_25920</name>
</gene>
<proteinExistence type="predicted"/>
<dbReference type="Proteomes" id="UP000306918">
    <property type="component" value="Unassembled WGS sequence"/>
</dbReference>
<feature type="region of interest" description="Disordered" evidence="1">
    <location>
        <begin position="98"/>
        <end position="140"/>
    </location>
</feature>
<comment type="caution">
    <text evidence="2">The sequence shown here is derived from an EMBL/GenBank/DDBJ whole genome shotgun (WGS) entry which is preliminary data.</text>
</comment>
<organism evidence="2 3">
    <name type="scientific">Niastella caeni</name>
    <dbReference type="NCBI Taxonomy" id="2569763"/>
    <lineage>
        <taxon>Bacteria</taxon>
        <taxon>Pseudomonadati</taxon>
        <taxon>Bacteroidota</taxon>
        <taxon>Chitinophagia</taxon>
        <taxon>Chitinophagales</taxon>
        <taxon>Chitinophagaceae</taxon>
        <taxon>Niastella</taxon>
    </lineage>
</organism>
<dbReference type="RefSeq" id="WP_136580072.1">
    <property type="nucleotide sequence ID" value="NZ_STFF01000009.1"/>
</dbReference>
<name>A0A4S8HIW4_9BACT</name>
<feature type="compositionally biased region" description="Low complexity" evidence="1">
    <location>
        <begin position="210"/>
        <end position="220"/>
    </location>
</feature>
<dbReference type="AlphaFoldDB" id="A0A4S8HIW4"/>
<dbReference type="OrthoDB" id="645795at2"/>
<keyword evidence="3" id="KW-1185">Reference proteome</keyword>
<accession>A0A4S8HIW4</accession>
<evidence type="ECO:0000313" key="3">
    <source>
        <dbReference type="Proteomes" id="UP000306918"/>
    </source>
</evidence>